<comment type="catalytic activity">
    <reaction evidence="1">
        <text>ATP + protein L-histidine = ADP + protein N-phospho-L-histidine.</text>
        <dbReference type="EC" id="2.7.13.3"/>
    </reaction>
</comment>
<proteinExistence type="predicted"/>
<dbReference type="PANTHER" id="PTHR44936">
    <property type="entry name" value="SENSOR PROTEIN CREC"/>
    <property type="match status" value="1"/>
</dbReference>
<evidence type="ECO:0000313" key="8">
    <source>
        <dbReference type="EMBL" id="MDH1057193.1"/>
    </source>
</evidence>
<evidence type="ECO:0000256" key="2">
    <source>
        <dbReference type="ARBA" id="ARBA00012438"/>
    </source>
</evidence>
<dbReference type="GO" id="GO:0004673">
    <property type="term" value="F:protein histidine kinase activity"/>
    <property type="evidence" value="ECO:0007669"/>
    <property type="project" value="UniProtKB-EC"/>
</dbReference>
<protein>
    <recommendedName>
        <fullName evidence="2">histidine kinase</fullName>
        <ecNumber evidence="2">2.7.13.3</ecNumber>
    </recommendedName>
</protein>
<dbReference type="InterPro" id="IPR004358">
    <property type="entry name" value="Sig_transdc_His_kin-like_C"/>
</dbReference>
<evidence type="ECO:0000256" key="6">
    <source>
        <dbReference type="ARBA" id="ARBA00022840"/>
    </source>
</evidence>
<dbReference type="PRINTS" id="PR00344">
    <property type="entry name" value="BCTRLSENSOR"/>
</dbReference>
<dbReference type="EMBL" id="SSFO01000182">
    <property type="protein sequence ID" value="TXI31580.1"/>
    <property type="molecule type" value="Genomic_DNA"/>
</dbReference>
<evidence type="ECO:0000313" key="10">
    <source>
        <dbReference type="Proteomes" id="UP000321110"/>
    </source>
</evidence>
<reference evidence="8" key="2">
    <citation type="submission" date="2022-09" db="EMBL/GenBank/DDBJ databases">
        <title>Intensive care unit water sources are persistently colonized with multi-drug resistant bacteria and are the site of extensive horizontal gene transfer of antibiotic resistance genes.</title>
        <authorList>
            <person name="Diorio-Toth L."/>
        </authorList>
    </citation>
    <scope>NUCLEOTIDE SEQUENCE</scope>
    <source>
        <strain evidence="8">GD03990</strain>
    </source>
</reference>
<dbReference type="EMBL" id="JAOBYN010000030">
    <property type="protein sequence ID" value="MDH1057193.1"/>
    <property type="molecule type" value="Genomic_DNA"/>
</dbReference>
<dbReference type="GeneID" id="42928461"/>
<evidence type="ECO:0000259" key="7">
    <source>
        <dbReference type="PROSITE" id="PS50109"/>
    </source>
</evidence>
<dbReference type="Pfam" id="PF02518">
    <property type="entry name" value="HATPase_c"/>
    <property type="match status" value="1"/>
</dbReference>
<name>A0A142ILE9_AQUAC</name>
<keyword evidence="3" id="KW-0808">Transferase</keyword>
<dbReference type="PANTHER" id="PTHR44936:SF10">
    <property type="entry name" value="SENSOR PROTEIN RSTB"/>
    <property type="match status" value="1"/>
</dbReference>
<evidence type="ECO:0000256" key="1">
    <source>
        <dbReference type="ARBA" id="ARBA00000085"/>
    </source>
</evidence>
<keyword evidence="4" id="KW-0547">Nucleotide-binding</keyword>
<dbReference type="KEGG" id="palc:A0T30_01640"/>
<dbReference type="RefSeq" id="WP_061902780.1">
    <property type="nucleotide sequence ID" value="NZ_CP014784.1"/>
</dbReference>
<evidence type="ECO:0000313" key="11">
    <source>
        <dbReference type="Proteomes" id="UP001158730"/>
    </source>
</evidence>
<dbReference type="InterPro" id="IPR005467">
    <property type="entry name" value="His_kinase_dom"/>
</dbReference>
<dbReference type="InterPro" id="IPR050980">
    <property type="entry name" value="2C_sensor_his_kinase"/>
</dbReference>
<dbReference type="InterPro" id="IPR036890">
    <property type="entry name" value="HATPase_C_sf"/>
</dbReference>
<evidence type="ECO:0000256" key="4">
    <source>
        <dbReference type="ARBA" id="ARBA00022741"/>
    </source>
</evidence>
<dbReference type="Proteomes" id="UP000321110">
    <property type="component" value="Unassembled WGS sequence"/>
</dbReference>
<reference evidence="9 10" key="1">
    <citation type="submission" date="2018-09" db="EMBL/GenBank/DDBJ databases">
        <title>Metagenome Assembled Genomes from an Advanced Water Purification Facility.</title>
        <authorList>
            <person name="Stamps B.W."/>
            <person name="Spear J.R."/>
        </authorList>
    </citation>
    <scope>NUCLEOTIDE SEQUENCE [LARGE SCALE GENOMIC DNA]</scope>
    <source>
        <strain evidence="9">Bin_52_1</strain>
    </source>
</reference>
<organism evidence="8 11">
    <name type="scientific">Aquipseudomonas alcaligenes</name>
    <name type="common">Pseudomonas alcaligenes</name>
    <dbReference type="NCBI Taxonomy" id="43263"/>
    <lineage>
        <taxon>Bacteria</taxon>
        <taxon>Pseudomonadati</taxon>
        <taxon>Pseudomonadota</taxon>
        <taxon>Gammaproteobacteria</taxon>
        <taxon>Pseudomonadales</taxon>
        <taxon>Pseudomonadaceae</taxon>
        <taxon>Aquipseudomonas</taxon>
    </lineage>
</organism>
<comment type="caution">
    <text evidence="8">The sequence shown here is derived from an EMBL/GenBank/DDBJ whole genome shotgun (WGS) entry which is preliminary data.</text>
</comment>
<keyword evidence="5 8" id="KW-0418">Kinase</keyword>
<dbReference type="SMART" id="SM00387">
    <property type="entry name" value="HATPase_c"/>
    <property type="match status" value="1"/>
</dbReference>
<evidence type="ECO:0000256" key="3">
    <source>
        <dbReference type="ARBA" id="ARBA00022679"/>
    </source>
</evidence>
<dbReference type="EC" id="2.7.13.3" evidence="2"/>
<evidence type="ECO:0000313" key="9">
    <source>
        <dbReference type="EMBL" id="TXI31580.1"/>
    </source>
</evidence>
<dbReference type="InterPro" id="IPR003594">
    <property type="entry name" value="HATPase_dom"/>
</dbReference>
<gene>
    <name evidence="9" type="ORF">E6Q69_11050</name>
    <name evidence="8" type="ORF">N5C05_20835</name>
</gene>
<dbReference type="PROSITE" id="PS50109">
    <property type="entry name" value="HIS_KIN"/>
    <property type="match status" value="1"/>
</dbReference>
<feature type="domain" description="Histidine kinase" evidence="7">
    <location>
        <begin position="12"/>
        <end position="226"/>
    </location>
</feature>
<sequence>MSGLDFSTVIASTVHDMKNSLAMLGQAHAQWLAQLPAELQGGAQRGVIEYEFARLNGMLVQLLGLYKLGVNQLPMRPGYHEVEDFLQAQLARHDEVLRSRGIVARCEVAEFDLMGFFDQELLGSVVANVIANSIRYARSQLLIAAREEDGELLLSINDDGAGYPTAMLEHQGDYVLGLNQSSGSTGLGLYFAARIAELHQRQARSGRIELRNGGPLGGGEFRIYLP</sequence>
<dbReference type="Gene3D" id="3.30.565.10">
    <property type="entry name" value="Histidine kinase-like ATPase, C-terminal domain"/>
    <property type="match status" value="1"/>
</dbReference>
<evidence type="ECO:0000256" key="5">
    <source>
        <dbReference type="ARBA" id="ARBA00022777"/>
    </source>
</evidence>
<dbReference type="Proteomes" id="UP001158730">
    <property type="component" value="Unassembled WGS sequence"/>
</dbReference>
<keyword evidence="6" id="KW-0067">ATP-binding</keyword>
<accession>A0A142ILE9</accession>
<dbReference type="SUPFAM" id="SSF55874">
    <property type="entry name" value="ATPase domain of HSP90 chaperone/DNA topoisomerase II/histidine kinase"/>
    <property type="match status" value="1"/>
</dbReference>
<dbReference type="AlphaFoldDB" id="A0A142ILE9"/>
<dbReference type="GO" id="GO:0005524">
    <property type="term" value="F:ATP binding"/>
    <property type="evidence" value="ECO:0007669"/>
    <property type="project" value="UniProtKB-KW"/>
</dbReference>